<dbReference type="Gene3D" id="3.40.50.1000">
    <property type="entry name" value="HAD superfamily/HAD-like"/>
    <property type="match status" value="1"/>
</dbReference>
<dbReference type="SUPFAM" id="SSF56784">
    <property type="entry name" value="HAD-like"/>
    <property type="match status" value="1"/>
</dbReference>
<comment type="caution">
    <text evidence="2">The sequence shown here is derived from an EMBL/GenBank/DDBJ whole genome shotgun (WGS) entry which is preliminary data.</text>
</comment>
<evidence type="ECO:0000256" key="1">
    <source>
        <dbReference type="ARBA" id="ARBA00009589"/>
    </source>
</evidence>
<sequence>MKRIAVDMDEVIADPLKKFIELYHRDYGIGLDLVIEPGNEIHQQVPHHVKDKWLEYINEPGFFRDLEVIPGSVEALSLLQSKYDVYIVSAATEFRNSLIDKWDWLATHFPFIGWQNQVFCGKKIVDVDIMIDDRIKNFANFKGRPLLFTSPHNALITHYERVNNWQEVLDKLM</sequence>
<dbReference type="Gene3D" id="1.10.40.40">
    <property type="entry name" value="Deoxyribonucleotidase, domain 2"/>
    <property type="match status" value="1"/>
</dbReference>
<accession>A0ABU7GZD1</accession>
<dbReference type="Proteomes" id="UP001337681">
    <property type="component" value="Unassembled WGS sequence"/>
</dbReference>
<dbReference type="InterPro" id="IPR023214">
    <property type="entry name" value="HAD_sf"/>
</dbReference>
<dbReference type="PANTHER" id="PTHR16504">
    <property type="entry name" value="5'(3')-DEOXYRIBONUCLEOTIDASE"/>
    <property type="match status" value="1"/>
</dbReference>
<protein>
    <submittedName>
        <fullName evidence="2">5'(3')-deoxyribonucleotidase</fullName>
    </submittedName>
</protein>
<dbReference type="InterPro" id="IPR010708">
    <property type="entry name" value="5'(3')-deoxyribonucleotidase"/>
</dbReference>
<reference evidence="2 3" key="1">
    <citation type="submission" date="2024-01" db="EMBL/GenBank/DDBJ databases">
        <title>Pedobacter sp. nov., isolated from oil-contaminated soil.</title>
        <authorList>
            <person name="Le N.T.T."/>
        </authorList>
    </citation>
    <scope>NUCLEOTIDE SEQUENCE [LARGE SCALE GENOMIC DNA]</scope>
    <source>
        <strain evidence="2 3">VNH31</strain>
    </source>
</reference>
<name>A0ABU7GZD1_9SPHI</name>
<proteinExistence type="inferred from homology"/>
<dbReference type="InterPro" id="IPR036412">
    <property type="entry name" value="HAD-like_sf"/>
</dbReference>
<evidence type="ECO:0000313" key="2">
    <source>
        <dbReference type="EMBL" id="MEE1884422.1"/>
    </source>
</evidence>
<keyword evidence="3" id="KW-1185">Reference proteome</keyword>
<dbReference type="Pfam" id="PF06941">
    <property type="entry name" value="NT5C"/>
    <property type="match status" value="1"/>
</dbReference>
<dbReference type="PANTHER" id="PTHR16504:SF4">
    <property type="entry name" value="5'(3')-DEOXYRIBONUCLEOTIDASE"/>
    <property type="match status" value="1"/>
</dbReference>
<organism evidence="2 3">
    <name type="scientific">Pedobacter flavus</name>
    <dbReference type="NCBI Taxonomy" id="3113906"/>
    <lineage>
        <taxon>Bacteria</taxon>
        <taxon>Pseudomonadati</taxon>
        <taxon>Bacteroidota</taxon>
        <taxon>Sphingobacteriia</taxon>
        <taxon>Sphingobacteriales</taxon>
        <taxon>Sphingobacteriaceae</taxon>
        <taxon>Pedobacter</taxon>
    </lineage>
</organism>
<dbReference type="RefSeq" id="WP_330145338.1">
    <property type="nucleotide sequence ID" value="NZ_JAZDQU010000001.1"/>
</dbReference>
<comment type="similarity">
    <text evidence="1">Belongs to the 5'(3')-deoxyribonucleotidase family.</text>
</comment>
<dbReference type="EMBL" id="JAZDQU010000001">
    <property type="protein sequence ID" value="MEE1884422.1"/>
    <property type="molecule type" value="Genomic_DNA"/>
</dbReference>
<evidence type="ECO:0000313" key="3">
    <source>
        <dbReference type="Proteomes" id="UP001337681"/>
    </source>
</evidence>
<gene>
    <name evidence="2" type="ORF">VRU49_03210</name>
</gene>